<sequence length="51" mass="5736">MVIKTNEKVAIKIIQKRDVNATGGELFDHMCDRGKFTEADAVEVIKTELTQ</sequence>
<name>A0A9N9CBK4_9GLOM</name>
<accession>A0A9N9CBK4</accession>
<dbReference type="Proteomes" id="UP000789508">
    <property type="component" value="Unassembled WGS sequence"/>
</dbReference>
<dbReference type="AlphaFoldDB" id="A0A9N9CBK4"/>
<organism evidence="1 2">
    <name type="scientific">Ambispora leptoticha</name>
    <dbReference type="NCBI Taxonomy" id="144679"/>
    <lineage>
        <taxon>Eukaryota</taxon>
        <taxon>Fungi</taxon>
        <taxon>Fungi incertae sedis</taxon>
        <taxon>Mucoromycota</taxon>
        <taxon>Glomeromycotina</taxon>
        <taxon>Glomeromycetes</taxon>
        <taxon>Archaeosporales</taxon>
        <taxon>Ambisporaceae</taxon>
        <taxon>Ambispora</taxon>
    </lineage>
</organism>
<keyword evidence="2" id="KW-1185">Reference proteome</keyword>
<proteinExistence type="predicted"/>
<evidence type="ECO:0000313" key="1">
    <source>
        <dbReference type="EMBL" id="CAG8595368.1"/>
    </source>
</evidence>
<protein>
    <submittedName>
        <fullName evidence="1">2464_t:CDS:1</fullName>
    </submittedName>
</protein>
<comment type="caution">
    <text evidence="1">The sequence shown here is derived from an EMBL/GenBank/DDBJ whole genome shotgun (WGS) entry which is preliminary data.</text>
</comment>
<dbReference type="EMBL" id="CAJVPS010003857">
    <property type="protein sequence ID" value="CAG8595368.1"/>
    <property type="molecule type" value="Genomic_DNA"/>
</dbReference>
<gene>
    <name evidence="1" type="ORF">ALEPTO_LOCUS7894</name>
</gene>
<reference evidence="1" key="1">
    <citation type="submission" date="2021-06" db="EMBL/GenBank/DDBJ databases">
        <authorList>
            <person name="Kallberg Y."/>
            <person name="Tangrot J."/>
            <person name="Rosling A."/>
        </authorList>
    </citation>
    <scope>NUCLEOTIDE SEQUENCE</scope>
    <source>
        <strain evidence="1">FL130A</strain>
    </source>
</reference>
<evidence type="ECO:0000313" key="2">
    <source>
        <dbReference type="Proteomes" id="UP000789508"/>
    </source>
</evidence>